<evidence type="ECO:0000256" key="6">
    <source>
        <dbReference type="SAM" id="SignalP"/>
    </source>
</evidence>
<dbReference type="RefSeq" id="WP_088076786.1">
    <property type="nucleotide sequence ID" value="NZ_JAHQCR010000074.1"/>
</dbReference>
<dbReference type="PRINTS" id="PR01021">
    <property type="entry name" value="OMPADOMAIN"/>
</dbReference>
<dbReference type="Gene3D" id="3.30.1330.60">
    <property type="entry name" value="OmpA-like domain"/>
    <property type="match status" value="1"/>
</dbReference>
<keyword evidence="9" id="KW-1185">Reference proteome</keyword>
<dbReference type="PROSITE" id="PS51123">
    <property type="entry name" value="OMPA_2"/>
    <property type="match status" value="1"/>
</dbReference>
<dbReference type="PANTHER" id="PTHR30329:SF21">
    <property type="entry name" value="LIPOPROTEIN YIAD-RELATED"/>
    <property type="match status" value="1"/>
</dbReference>
<evidence type="ECO:0000256" key="2">
    <source>
        <dbReference type="ARBA" id="ARBA00023136"/>
    </source>
</evidence>
<feature type="compositionally biased region" description="Acidic residues" evidence="5">
    <location>
        <begin position="61"/>
        <end position="75"/>
    </location>
</feature>
<comment type="subcellular location">
    <subcellularLocation>
        <location evidence="1">Cell outer membrane</location>
    </subcellularLocation>
</comment>
<gene>
    <name evidence="8" type="ORF">KS407_17720</name>
</gene>
<feature type="signal peptide" evidence="6">
    <location>
        <begin position="1"/>
        <end position="22"/>
    </location>
</feature>
<protein>
    <submittedName>
        <fullName evidence="8">OmpA family protein</fullName>
    </submittedName>
</protein>
<comment type="caution">
    <text evidence="8">The sequence shown here is derived from an EMBL/GenBank/DDBJ whole genome shotgun (WGS) entry which is preliminary data.</text>
</comment>
<dbReference type="Proteomes" id="UP000790580">
    <property type="component" value="Unassembled WGS sequence"/>
</dbReference>
<reference evidence="8 9" key="1">
    <citation type="submission" date="2021-06" db="EMBL/GenBank/DDBJ databases">
        <title>Bacillus sp. RD4P76, an endophyte from a halophyte.</title>
        <authorList>
            <person name="Sun J.-Q."/>
        </authorList>
    </citation>
    <scope>NUCLEOTIDE SEQUENCE [LARGE SCALE GENOMIC DNA]</scope>
    <source>
        <strain evidence="8 9">JCM 17098</strain>
    </source>
</reference>
<evidence type="ECO:0000259" key="7">
    <source>
        <dbReference type="PROSITE" id="PS51123"/>
    </source>
</evidence>
<dbReference type="EMBL" id="JAHQCR010000074">
    <property type="protein sequence ID" value="MBU9723258.1"/>
    <property type="molecule type" value="Genomic_DNA"/>
</dbReference>
<organism evidence="8 9">
    <name type="scientific">Evansella alkalicola</name>
    <dbReference type="NCBI Taxonomy" id="745819"/>
    <lineage>
        <taxon>Bacteria</taxon>
        <taxon>Bacillati</taxon>
        <taxon>Bacillota</taxon>
        <taxon>Bacilli</taxon>
        <taxon>Bacillales</taxon>
        <taxon>Bacillaceae</taxon>
        <taxon>Evansella</taxon>
    </lineage>
</organism>
<keyword evidence="2 4" id="KW-0472">Membrane</keyword>
<accession>A0ABS6JXM8</accession>
<name>A0ABS6JXM8_9BACI</name>
<proteinExistence type="predicted"/>
<dbReference type="CDD" id="cd07185">
    <property type="entry name" value="OmpA_C-like"/>
    <property type="match status" value="1"/>
</dbReference>
<feature type="region of interest" description="Disordered" evidence="5">
    <location>
        <begin position="27"/>
        <end position="86"/>
    </location>
</feature>
<evidence type="ECO:0000313" key="8">
    <source>
        <dbReference type="EMBL" id="MBU9723258.1"/>
    </source>
</evidence>
<feature type="chain" id="PRO_5045487241" evidence="6">
    <location>
        <begin position="23"/>
        <end position="489"/>
    </location>
</feature>
<feature type="region of interest" description="Disordered" evidence="5">
    <location>
        <begin position="460"/>
        <end position="489"/>
    </location>
</feature>
<dbReference type="Pfam" id="PF00691">
    <property type="entry name" value="OmpA"/>
    <property type="match status" value="1"/>
</dbReference>
<feature type="domain" description="OmpA-like" evidence="7">
    <location>
        <begin position="371"/>
        <end position="489"/>
    </location>
</feature>
<dbReference type="PROSITE" id="PS51257">
    <property type="entry name" value="PROKAR_LIPOPROTEIN"/>
    <property type="match status" value="1"/>
</dbReference>
<dbReference type="SUPFAM" id="SSF103088">
    <property type="entry name" value="OmpA-like"/>
    <property type="match status" value="1"/>
</dbReference>
<dbReference type="InterPro" id="IPR036737">
    <property type="entry name" value="OmpA-like_sf"/>
</dbReference>
<dbReference type="InterPro" id="IPR006665">
    <property type="entry name" value="OmpA-like"/>
</dbReference>
<dbReference type="InterPro" id="IPR006664">
    <property type="entry name" value="OMP_bac"/>
</dbReference>
<evidence type="ECO:0000313" key="9">
    <source>
        <dbReference type="Proteomes" id="UP000790580"/>
    </source>
</evidence>
<feature type="compositionally biased region" description="Basic and acidic residues" evidence="5">
    <location>
        <begin position="473"/>
        <end position="483"/>
    </location>
</feature>
<evidence type="ECO:0000256" key="5">
    <source>
        <dbReference type="SAM" id="MobiDB-lite"/>
    </source>
</evidence>
<evidence type="ECO:0000256" key="1">
    <source>
        <dbReference type="ARBA" id="ARBA00004442"/>
    </source>
</evidence>
<evidence type="ECO:0000256" key="4">
    <source>
        <dbReference type="PROSITE-ProRule" id="PRU00473"/>
    </source>
</evidence>
<keyword evidence="6" id="KW-0732">Signal</keyword>
<sequence length="489" mass="54465">MLIKNWLKWSFVVLLFFTVACSDDDGDNTANEEGGQEADGSGQELEENEGEGSVPVNSTDNDSEGEQLGDAEATSEDGSAASNADEDYKQDLGNLKVWIGGEVEVTEDSIIIHGESNILPGASITSSGASSIGMNIGKYMDNTKVEDDGSFYFEFPTHDKWFSLRLSLSHPIGGDTREHYGREFEKVVGPQVYLQQNQTYSVRSILEFDPNDGKEVPYSFENEVPEWYERPDDYGDPNVWMEVDITTDHSYIYFHGRSNLVEGTSLGGNLRFEDGRIVPFAHDFSNVNQDGSFDLKVSYTSLRQGMYMPIRFGDHWELWDNVQEAYGEAGEKLEGDLVQVGDDGEKYIEYLVQLDVPDVTTPEEVDVTAEEEEIKLQVPDDLLFDFDESVLKEEAKETLDEIIGELGTLPEGTAIHINGHTDNVGDPDYNLKLSEDRAAAVFEYLVASGEADHLAIEKFGFGDTSPIGPNDSESERSRNRRVEIVINPQ</sequence>
<dbReference type="InterPro" id="IPR050330">
    <property type="entry name" value="Bact_OuterMem_StrucFunc"/>
</dbReference>
<dbReference type="PANTHER" id="PTHR30329">
    <property type="entry name" value="STATOR ELEMENT OF FLAGELLAR MOTOR COMPLEX"/>
    <property type="match status" value="1"/>
</dbReference>
<keyword evidence="3" id="KW-0998">Cell outer membrane</keyword>
<evidence type="ECO:0000256" key="3">
    <source>
        <dbReference type="ARBA" id="ARBA00023237"/>
    </source>
</evidence>